<dbReference type="FunFam" id="3.40.640.10:FF:000035">
    <property type="entry name" value="O-succinylhomoserine sulfhydrylase"/>
    <property type="match status" value="1"/>
</dbReference>
<evidence type="ECO:0000256" key="7">
    <source>
        <dbReference type="SAM" id="MobiDB-lite"/>
    </source>
</evidence>
<protein>
    <submittedName>
        <fullName evidence="8">O-acetylhomoserine sulfhydrylase</fullName>
    </submittedName>
</protein>
<evidence type="ECO:0000256" key="6">
    <source>
        <dbReference type="RuleBase" id="RU362118"/>
    </source>
</evidence>
<comment type="caution">
    <text evidence="8">The sequence shown here is derived from an EMBL/GenBank/DDBJ whole genome shotgun (WGS) entry which is preliminary data.</text>
</comment>
<dbReference type="GO" id="GO:0030170">
    <property type="term" value="F:pyridoxal phosphate binding"/>
    <property type="evidence" value="ECO:0007669"/>
    <property type="project" value="InterPro"/>
</dbReference>
<evidence type="ECO:0000313" key="9">
    <source>
        <dbReference type="Proteomes" id="UP000316291"/>
    </source>
</evidence>
<keyword evidence="3" id="KW-0808">Transferase</keyword>
<proteinExistence type="inferred from homology"/>
<evidence type="ECO:0000256" key="5">
    <source>
        <dbReference type="PIRSR" id="PIRSR001434-2"/>
    </source>
</evidence>
<dbReference type="GO" id="GO:0005737">
    <property type="term" value="C:cytoplasm"/>
    <property type="evidence" value="ECO:0007669"/>
    <property type="project" value="TreeGrafter"/>
</dbReference>
<dbReference type="Proteomes" id="UP000316291">
    <property type="component" value="Unassembled WGS sequence"/>
</dbReference>
<dbReference type="GO" id="GO:0019346">
    <property type="term" value="P:transsulfuration"/>
    <property type="evidence" value="ECO:0007669"/>
    <property type="project" value="InterPro"/>
</dbReference>
<keyword evidence="9" id="KW-1185">Reference proteome</keyword>
<evidence type="ECO:0000256" key="2">
    <source>
        <dbReference type="ARBA" id="ARBA00009077"/>
    </source>
</evidence>
<evidence type="ECO:0000313" key="8">
    <source>
        <dbReference type="EMBL" id="TWI64651.1"/>
    </source>
</evidence>
<dbReference type="InterPro" id="IPR015421">
    <property type="entry name" value="PyrdxlP-dep_Trfase_major"/>
</dbReference>
<reference evidence="8 9" key="1">
    <citation type="journal article" date="2015" name="Stand. Genomic Sci.">
        <title>Genomic Encyclopedia of Bacterial and Archaeal Type Strains, Phase III: the genomes of soil and plant-associated and newly described type strains.</title>
        <authorList>
            <person name="Whitman W.B."/>
            <person name="Woyke T."/>
            <person name="Klenk H.P."/>
            <person name="Zhou Y."/>
            <person name="Lilburn T.G."/>
            <person name="Beck B.J."/>
            <person name="De Vos P."/>
            <person name="Vandamme P."/>
            <person name="Eisen J.A."/>
            <person name="Garrity G."/>
            <person name="Hugenholtz P."/>
            <person name="Kyrpides N.C."/>
        </authorList>
    </citation>
    <scope>NUCLEOTIDE SEQUENCE [LARGE SCALE GENOMIC DNA]</scope>
    <source>
        <strain evidence="8 9">CGMCC 1.10948</strain>
    </source>
</reference>
<dbReference type="Gene3D" id="3.90.1150.10">
    <property type="entry name" value="Aspartate Aminotransferase, domain 1"/>
    <property type="match status" value="1"/>
</dbReference>
<comment type="similarity">
    <text evidence="2 6">Belongs to the trans-sulfuration enzymes family.</text>
</comment>
<dbReference type="Pfam" id="PF01053">
    <property type="entry name" value="Cys_Met_Meta_PP"/>
    <property type="match status" value="1"/>
</dbReference>
<evidence type="ECO:0000256" key="3">
    <source>
        <dbReference type="ARBA" id="ARBA00022679"/>
    </source>
</evidence>
<dbReference type="PROSITE" id="PS00868">
    <property type="entry name" value="CYS_MET_METAB_PP"/>
    <property type="match status" value="1"/>
</dbReference>
<dbReference type="InterPro" id="IPR015422">
    <property type="entry name" value="PyrdxlP-dep_Trfase_small"/>
</dbReference>
<dbReference type="NCBIfam" id="TIGR01326">
    <property type="entry name" value="OAH_OAS_sulfhy"/>
    <property type="match status" value="1"/>
</dbReference>
<dbReference type="GO" id="GO:0004124">
    <property type="term" value="F:cysteine synthase activity"/>
    <property type="evidence" value="ECO:0007669"/>
    <property type="project" value="TreeGrafter"/>
</dbReference>
<dbReference type="PANTHER" id="PTHR43797:SF2">
    <property type="entry name" value="HOMOCYSTEINE_CYSTEINE SYNTHASE"/>
    <property type="match status" value="1"/>
</dbReference>
<feature type="modified residue" description="N6-(pyridoxal phosphate)lysine" evidence="5">
    <location>
        <position position="223"/>
    </location>
</feature>
<dbReference type="EMBL" id="VLLA01000017">
    <property type="protein sequence ID" value="TWI64651.1"/>
    <property type="molecule type" value="Genomic_DNA"/>
</dbReference>
<evidence type="ECO:0000256" key="1">
    <source>
        <dbReference type="ARBA" id="ARBA00001933"/>
    </source>
</evidence>
<organism evidence="8 9">
    <name type="scientific">Bradyrhizobium huanghuaihaiense</name>
    <dbReference type="NCBI Taxonomy" id="990078"/>
    <lineage>
        <taxon>Bacteria</taxon>
        <taxon>Pseudomonadati</taxon>
        <taxon>Pseudomonadota</taxon>
        <taxon>Alphaproteobacteria</taxon>
        <taxon>Hyphomicrobiales</taxon>
        <taxon>Nitrobacteraceae</taxon>
        <taxon>Bradyrhizobium</taxon>
    </lineage>
</organism>
<dbReference type="InterPro" id="IPR000277">
    <property type="entry name" value="Cys/Met-Metab_PyrdxlP-dep_enz"/>
</dbReference>
<accession>A0A562R6G6</accession>
<name>A0A562R6G6_9BRAD</name>
<comment type="cofactor">
    <cofactor evidence="1 6">
        <name>pyridoxal 5'-phosphate</name>
        <dbReference type="ChEBI" id="CHEBI:597326"/>
    </cofactor>
</comment>
<keyword evidence="4 5" id="KW-0663">Pyridoxal phosphate</keyword>
<evidence type="ECO:0000256" key="4">
    <source>
        <dbReference type="ARBA" id="ARBA00022898"/>
    </source>
</evidence>
<dbReference type="InterPro" id="IPR015424">
    <property type="entry name" value="PyrdxlP-dep_Trfase"/>
</dbReference>
<dbReference type="AlphaFoldDB" id="A0A562R6G6"/>
<dbReference type="PANTHER" id="PTHR43797">
    <property type="entry name" value="HOMOCYSTEINE/CYSTEINE SYNTHASE"/>
    <property type="match status" value="1"/>
</dbReference>
<dbReference type="InterPro" id="IPR054542">
    <property type="entry name" value="Cys_met_metab_PP"/>
</dbReference>
<dbReference type="CDD" id="cd00614">
    <property type="entry name" value="CGS_like"/>
    <property type="match status" value="1"/>
</dbReference>
<dbReference type="Gene3D" id="3.40.640.10">
    <property type="entry name" value="Type I PLP-dependent aspartate aminotransferase-like (Major domain)"/>
    <property type="match status" value="1"/>
</dbReference>
<gene>
    <name evidence="8" type="ORF">IQ16_05710</name>
</gene>
<dbReference type="InterPro" id="IPR006235">
    <property type="entry name" value="OAc-hSer/O-AcSer_sulfhydrylase"/>
</dbReference>
<sequence length="452" mass="49207">MRQGSRELARGRRAEGPATMRRETVAVHGGFEDDPATKAVAVPIYQTAAYAFDSADHGAALFNLEVDGFRYTRIGNPTNAVLEKRVAALEGGIEALSVACGQAAVNYAVVNIAEMGSNIISVPQLYGTTHTLFAHILPRQGIAVRFSEDDRPESVERLIDDDTRAVFCESVGNPAGNVCDIQAMAEVAHRHGVPLIVDNTVPTPILLRPIEYGADIVVESLTKFMGGHGTTLGGIIIDSGRFPWTEHRRRFPMMNEPEKSYHGLVFTERYGAAAYIARCRAVSQRTTGAVLAPMNAFLLLQGIETVALRIERHVENGAKVARFLRNDGRVGWVNYAGLHDSPYFALTQKYLDGRACSLLTFGVAGGFEAGKRFYDRLKLCKRLVNIGDAKTLACHPASTTHRQMSVEEQEKAGVRPEMIRLSVGIEHIDDILADLDQALCAANVSATVKAFG</sequence>
<dbReference type="PIRSF" id="PIRSF001434">
    <property type="entry name" value="CGS"/>
    <property type="match status" value="1"/>
</dbReference>
<dbReference type="GO" id="GO:0003961">
    <property type="term" value="F:O-acetylhomoserine aminocarboxypropyltransferase activity"/>
    <property type="evidence" value="ECO:0007669"/>
    <property type="project" value="TreeGrafter"/>
</dbReference>
<feature type="region of interest" description="Disordered" evidence="7">
    <location>
        <begin position="1"/>
        <end position="20"/>
    </location>
</feature>
<dbReference type="GO" id="GO:0071269">
    <property type="term" value="P:L-homocysteine biosynthetic process"/>
    <property type="evidence" value="ECO:0007669"/>
    <property type="project" value="TreeGrafter"/>
</dbReference>
<dbReference type="SUPFAM" id="SSF53383">
    <property type="entry name" value="PLP-dependent transferases"/>
    <property type="match status" value="1"/>
</dbReference>
<dbReference type="GO" id="GO:0006535">
    <property type="term" value="P:cysteine biosynthetic process from serine"/>
    <property type="evidence" value="ECO:0007669"/>
    <property type="project" value="TreeGrafter"/>
</dbReference>